<evidence type="ECO:0000313" key="3">
    <source>
        <dbReference type="EMBL" id="CAD9376105.1"/>
    </source>
</evidence>
<accession>A0A7S2AS81</accession>
<keyword evidence="1" id="KW-0175">Coiled coil</keyword>
<protein>
    <submittedName>
        <fullName evidence="3">Uncharacterized protein</fullName>
    </submittedName>
</protein>
<organism evidence="3">
    <name type="scientific">Octactis speculum</name>
    <dbReference type="NCBI Taxonomy" id="3111310"/>
    <lineage>
        <taxon>Eukaryota</taxon>
        <taxon>Sar</taxon>
        <taxon>Stramenopiles</taxon>
        <taxon>Ochrophyta</taxon>
        <taxon>Dictyochophyceae</taxon>
        <taxon>Dictyochales</taxon>
        <taxon>Dictyochaceae</taxon>
        <taxon>Octactis</taxon>
    </lineage>
</organism>
<evidence type="ECO:0000256" key="2">
    <source>
        <dbReference type="SAM" id="MobiDB-lite"/>
    </source>
</evidence>
<name>A0A7S2AS81_9STRA</name>
<feature type="region of interest" description="Disordered" evidence="2">
    <location>
        <begin position="202"/>
        <end position="276"/>
    </location>
</feature>
<feature type="coiled-coil region" evidence="1">
    <location>
        <begin position="285"/>
        <end position="319"/>
    </location>
</feature>
<feature type="compositionally biased region" description="Polar residues" evidence="2">
    <location>
        <begin position="233"/>
        <end position="261"/>
    </location>
</feature>
<feature type="compositionally biased region" description="Basic residues" evidence="2">
    <location>
        <begin position="210"/>
        <end position="220"/>
    </location>
</feature>
<reference evidence="3" key="1">
    <citation type="submission" date="2021-01" db="EMBL/GenBank/DDBJ databases">
        <authorList>
            <person name="Corre E."/>
            <person name="Pelletier E."/>
            <person name="Niang G."/>
            <person name="Scheremetjew M."/>
            <person name="Finn R."/>
            <person name="Kale V."/>
            <person name="Holt S."/>
            <person name="Cochrane G."/>
            <person name="Meng A."/>
            <person name="Brown T."/>
            <person name="Cohen L."/>
        </authorList>
    </citation>
    <scope>NUCLEOTIDE SEQUENCE</scope>
    <source>
        <strain evidence="3">CCMP1381</strain>
    </source>
</reference>
<gene>
    <name evidence="3" type="ORF">DSPE1174_LOCUS2789</name>
</gene>
<evidence type="ECO:0000256" key="1">
    <source>
        <dbReference type="SAM" id="Coils"/>
    </source>
</evidence>
<proteinExistence type="predicted"/>
<dbReference type="EMBL" id="HBGS01005406">
    <property type="protein sequence ID" value="CAD9376105.1"/>
    <property type="molecule type" value="Transcribed_RNA"/>
</dbReference>
<sequence>MMEVLCESELEDVDIQATNIRQMQRTFDDAVNRFADDYDLLKTKLDEALTIAHASSENNHSENGKILLAILTNLQRQVGDLPAEQNTHDQGIERIKQILMDLEDVEEHASRFQKLYEEGLALWTMLRDIGLSEWDSEMFTNTWNIIIDRLSCSEYPFQSTYDEFAGMVKDWRVKWDKENTDNENLRTKMKDAFLHTDMEQEDIEDNLSGSRRHSSQKKRNRTSEEYEKRLRRTSNSSVQSYQSDWTDVSCSTEASFVSGNHQKQKRRRSDQSNPKIVDERFRKAMRVERQKKREKELRLEQLMGQSEKQKAEARKIKVQATINSRKKFARGAQKENRRISA</sequence>
<dbReference type="AlphaFoldDB" id="A0A7S2AS81"/>